<dbReference type="Proteomes" id="UP001201163">
    <property type="component" value="Unassembled WGS sequence"/>
</dbReference>
<keyword evidence="2" id="KW-1185">Reference proteome</keyword>
<reference evidence="1" key="1">
    <citation type="submission" date="2022-01" db="EMBL/GenBank/DDBJ databases">
        <title>Comparative genomics reveals a dynamic genome evolution in the ectomycorrhizal milk-cap (Lactarius) mushrooms.</title>
        <authorList>
            <consortium name="DOE Joint Genome Institute"/>
            <person name="Lebreton A."/>
            <person name="Tang N."/>
            <person name="Kuo A."/>
            <person name="LaButti K."/>
            <person name="Drula E."/>
            <person name="Barry K."/>
            <person name="Clum A."/>
            <person name="Lipzen A."/>
            <person name="Mousain D."/>
            <person name="Ng V."/>
            <person name="Wang R."/>
            <person name="Wang X."/>
            <person name="Dai Y."/>
            <person name="Henrissat B."/>
            <person name="Grigoriev I.V."/>
            <person name="Guerin-Laguette A."/>
            <person name="Yu F."/>
            <person name="Martin F.M."/>
        </authorList>
    </citation>
    <scope>NUCLEOTIDE SEQUENCE</scope>
    <source>
        <strain evidence="1">QP</strain>
    </source>
</reference>
<comment type="caution">
    <text evidence="1">The sequence shown here is derived from an EMBL/GenBank/DDBJ whole genome shotgun (WGS) entry which is preliminary data.</text>
</comment>
<evidence type="ECO:0000313" key="1">
    <source>
        <dbReference type="EMBL" id="KAH8980536.1"/>
    </source>
</evidence>
<dbReference type="EMBL" id="JAKELL010000134">
    <property type="protein sequence ID" value="KAH8980536.1"/>
    <property type="molecule type" value="Genomic_DNA"/>
</dbReference>
<name>A0AAD4Q3A3_9AGAM</name>
<evidence type="ECO:0000313" key="2">
    <source>
        <dbReference type="Proteomes" id="UP001201163"/>
    </source>
</evidence>
<organism evidence="1 2">
    <name type="scientific">Lactarius akahatsu</name>
    <dbReference type="NCBI Taxonomy" id="416441"/>
    <lineage>
        <taxon>Eukaryota</taxon>
        <taxon>Fungi</taxon>
        <taxon>Dikarya</taxon>
        <taxon>Basidiomycota</taxon>
        <taxon>Agaricomycotina</taxon>
        <taxon>Agaricomycetes</taxon>
        <taxon>Russulales</taxon>
        <taxon>Russulaceae</taxon>
        <taxon>Lactarius</taxon>
    </lineage>
</organism>
<sequence length="228" mass="25541">MDGLCLSLSLSFKKEGFFPSPDSCFQISYSSLSNEFKWKINGPFHSQTHYTVTGYDIMHAASSSSFQFLILQNLPTVERLDPTFRPNVPAYQQGEDVTTQNCTCPRCSEVQRTQPRPMTWYPVEQQDPRDFGNVDAPHLNQDQIVDNRVPDRVWAPQTTVIQDGYPPVPEGAGPPQALLLEASIAESRRRLAGRYLNNPDVYVSTIRLEPGPDGELQVIITLGIANVL</sequence>
<dbReference type="AlphaFoldDB" id="A0AAD4Q3A3"/>
<proteinExistence type="predicted"/>
<protein>
    <submittedName>
        <fullName evidence="1">Uncharacterized protein</fullName>
    </submittedName>
</protein>
<accession>A0AAD4Q3A3</accession>
<gene>
    <name evidence="1" type="ORF">EDB92DRAFT_1953883</name>
</gene>